<evidence type="ECO:0000313" key="2">
    <source>
        <dbReference type="Proteomes" id="UP000504603"/>
    </source>
</evidence>
<sequence>MGNINFKPLQPKFVSQRIMGEFASFRFLCVVIAILVLGRACLGYGGGESGWGFNNQQYHCPYWRGCGSFIEAVGGGTGGGTGSIGIGIGSNVSAGTGVRVGPGGLGFDPNFGVGIGSGARAAGVSAGIGMGGGEIRNGRGYYDDDNEGEDAHSEGNGGGQATGNHGADECIHHLAKTTTKITSNTQP</sequence>
<organism evidence="2 3">
    <name type="scientific">Momordica charantia</name>
    <name type="common">Bitter gourd</name>
    <name type="synonym">Balsam pear</name>
    <dbReference type="NCBI Taxonomy" id="3673"/>
    <lineage>
        <taxon>Eukaryota</taxon>
        <taxon>Viridiplantae</taxon>
        <taxon>Streptophyta</taxon>
        <taxon>Embryophyta</taxon>
        <taxon>Tracheophyta</taxon>
        <taxon>Spermatophyta</taxon>
        <taxon>Magnoliopsida</taxon>
        <taxon>eudicotyledons</taxon>
        <taxon>Gunneridae</taxon>
        <taxon>Pentapetalae</taxon>
        <taxon>rosids</taxon>
        <taxon>fabids</taxon>
        <taxon>Cucurbitales</taxon>
        <taxon>Cucurbitaceae</taxon>
        <taxon>Momordiceae</taxon>
        <taxon>Momordica</taxon>
    </lineage>
</organism>
<dbReference type="RefSeq" id="XP_022140140.1">
    <property type="nucleotide sequence ID" value="XM_022284448.1"/>
</dbReference>
<dbReference type="Proteomes" id="UP000504603">
    <property type="component" value="Unplaced"/>
</dbReference>
<evidence type="ECO:0000313" key="3">
    <source>
        <dbReference type="RefSeq" id="XP_022140140.1"/>
    </source>
</evidence>
<reference evidence="3" key="1">
    <citation type="submission" date="2025-08" db="UniProtKB">
        <authorList>
            <consortium name="RefSeq"/>
        </authorList>
    </citation>
    <scope>IDENTIFICATION</scope>
    <source>
        <strain evidence="3">OHB3-1</strain>
    </source>
</reference>
<feature type="region of interest" description="Disordered" evidence="1">
    <location>
        <begin position="141"/>
        <end position="166"/>
    </location>
</feature>
<proteinExistence type="predicted"/>
<dbReference type="KEGG" id="mcha:111010870"/>
<protein>
    <submittedName>
        <fullName evidence="3">Glycine-rich protein DOT1-like</fullName>
    </submittedName>
</protein>
<gene>
    <name evidence="3" type="primary">LOC111010870</name>
</gene>
<dbReference type="AlphaFoldDB" id="A0A6J1CE99"/>
<name>A0A6J1CE99_MOMCH</name>
<accession>A0A6J1CE99</accession>
<evidence type="ECO:0000256" key="1">
    <source>
        <dbReference type="SAM" id="MobiDB-lite"/>
    </source>
</evidence>
<dbReference type="GeneID" id="111010870"/>
<keyword evidence="2" id="KW-1185">Reference proteome</keyword>